<organism evidence="13">
    <name type="scientific">Trypanosoma brucei</name>
    <dbReference type="NCBI Taxonomy" id="5691"/>
    <lineage>
        <taxon>Eukaryota</taxon>
        <taxon>Discoba</taxon>
        <taxon>Euglenozoa</taxon>
        <taxon>Kinetoplastea</taxon>
        <taxon>Metakinetoplastina</taxon>
        <taxon>Trypanosomatida</taxon>
        <taxon>Trypanosomatidae</taxon>
        <taxon>Trypanosoma</taxon>
    </lineage>
</organism>
<reference evidence="13" key="2">
    <citation type="journal article" date="2014" name="Mol. Biochem. Parasitol.">
        <title>Capturing the variant surface glycoprotein repertoire (the VSGnome) of Trypanosoma brucei Lister 427.</title>
        <authorList>
            <person name="Cross G.A."/>
            <person name="Kim H.S."/>
            <person name="Wickstead B."/>
        </authorList>
    </citation>
    <scope>NUCLEOTIDE SEQUENCE</scope>
    <source>
        <strain evidence="13">Lister 427</strain>
    </source>
</reference>
<evidence type="ECO:0000256" key="6">
    <source>
        <dbReference type="ARBA" id="ARBA00023136"/>
    </source>
</evidence>
<keyword evidence="5 10" id="KW-0732">Signal</keyword>
<keyword evidence="7" id="KW-0325">Glycoprotein</keyword>
<keyword evidence="3" id="KW-1003">Cell membrane</keyword>
<evidence type="ECO:0000259" key="11">
    <source>
        <dbReference type="Pfam" id="PF10659"/>
    </source>
</evidence>
<dbReference type="InterPro" id="IPR025932">
    <property type="entry name" value="Trypano_VSG_B_N_dom"/>
</dbReference>
<evidence type="ECO:0000256" key="8">
    <source>
        <dbReference type="ARBA" id="ARBA00023288"/>
    </source>
</evidence>
<feature type="region of interest" description="Disordered" evidence="9">
    <location>
        <begin position="383"/>
        <end position="411"/>
    </location>
</feature>
<evidence type="ECO:0000256" key="4">
    <source>
        <dbReference type="ARBA" id="ARBA00022622"/>
    </source>
</evidence>
<keyword evidence="8" id="KW-0449">Lipoprotein</keyword>
<keyword evidence="4" id="KW-0336">GPI-anchor</keyword>
<feature type="signal peptide" evidence="10">
    <location>
        <begin position="1"/>
        <end position="25"/>
    </location>
</feature>
<evidence type="ECO:0000256" key="5">
    <source>
        <dbReference type="ARBA" id="ARBA00022729"/>
    </source>
</evidence>
<dbReference type="InterPro" id="IPR019609">
    <property type="entry name" value="Variant_surf_glycoprt_trypan_C"/>
</dbReference>
<dbReference type="AlphaFoldDB" id="M4TD12"/>
<feature type="compositionally biased region" description="Polar residues" evidence="9">
    <location>
        <begin position="398"/>
        <end position="411"/>
    </location>
</feature>
<evidence type="ECO:0000259" key="12">
    <source>
        <dbReference type="Pfam" id="PF13206"/>
    </source>
</evidence>
<sequence>MKAIITTIGTLWILSAHWIKADTNAADNEPDFTVLCSVLDVATGKSTLTDIPNKWRNLRQQLTDLNISLSTGDWTKHLLDTDGNVQEWAKAKEAGKLPQDWAPEWPTWAAAAQRTGKGGETHDKLQASGIPSLDDEQRKEAAQLIHHLLNSTQTLVDALQGVETAEAATTPAALAATLEQAVYGDKPEAHPGKQASAAVRGGATRNICGNGGKVGTSQALTDALLCLCWTGTGTAPAGAGSVFKKDLGTTLTSTWSTTSADVNTAYTQIKGACKLQTGHTTTIANIAEALAAVKHKIAHHKEGGYLGNYEGTFTCDGKNANGVCIKYPDFSNKGHKAFEEIKWVKKLRSVETALRKRAEAVARVNTLTTALETQTAAAWLIPQRAKSSQQKREGVSPKQHTSTGNGNKQQAEQCEAIKKATECKEKQPNCEWKGKNDEDGPHCKLNKTAADQQATQATGAGEKTTGCASHFTDENGCKKMNEGKEKPVYAWKKGGEGDKDADELRCRNGSFLVNKHFALIITFAFLSFLTF</sequence>
<dbReference type="Pfam" id="PF10659">
    <property type="entry name" value="Trypan_glycop_C"/>
    <property type="match status" value="1"/>
</dbReference>
<name>M4TD12_9TRYP</name>
<dbReference type="VEuPathDB" id="TriTrypDB:Tb1125.Tb10.v4.0056"/>
<evidence type="ECO:0000256" key="2">
    <source>
        <dbReference type="ARBA" id="ARBA00004609"/>
    </source>
</evidence>
<dbReference type="GO" id="GO:0005886">
    <property type="term" value="C:plasma membrane"/>
    <property type="evidence" value="ECO:0007669"/>
    <property type="project" value="UniProtKB-SubCell"/>
</dbReference>
<comment type="function">
    <text evidence="1">VSG forms a coat on the surface of the parasite. The trypanosome evades the immune response of the host by expressing a series of antigenically distinct VSGs from an estimated 1000 VSG genes.</text>
</comment>
<dbReference type="Pfam" id="PF13206">
    <property type="entry name" value="VSG_B"/>
    <property type="match status" value="1"/>
</dbReference>
<protein>
    <submittedName>
        <fullName evidence="13">Variant surface glycoprotein 337</fullName>
    </submittedName>
</protein>
<feature type="chain" id="PRO_5004058430" evidence="10">
    <location>
        <begin position="26"/>
        <end position="531"/>
    </location>
</feature>
<evidence type="ECO:0000256" key="1">
    <source>
        <dbReference type="ARBA" id="ARBA00002523"/>
    </source>
</evidence>
<evidence type="ECO:0000256" key="9">
    <source>
        <dbReference type="SAM" id="MobiDB-lite"/>
    </source>
</evidence>
<dbReference type="VEuPathDB" id="TriTrypDB:Tb927.3.340"/>
<dbReference type="EMBL" id="KC613484">
    <property type="protein sequence ID" value="AGH60915.1"/>
    <property type="molecule type" value="Genomic_DNA"/>
</dbReference>
<reference evidence="13" key="1">
    <citation type="submission" date="2013-02" db="EMBL/GenBank/DDBJ databases">
        <authorList>
            <person name="Cross G.A.M."/>
            <person name="Kim H.-S."/>
            <person name="Wickstead B."/>
        </authorList>
    </citation>
    <scope>NUCLEOTIDE SEQUENCE</scope>
    <source>
        <strain evidence="13">Lister 427</strain>
    </source>
</reference>
<accession>M4TD12</accession>
<feature type="domain" description="Trypanosome variant surface glycoprotein C-terminal" evidence="11">
    <location>
        <begin position="414"/>
        <end position="529"/>
    </location>
</feature>
<feature type="domain" description="Trypanosome variant surface glycoprotein B-type N-terminal" evidence="12">
    <location>
        <begin position="11"/>
        <end position="372"/>
    </location>
</feature>
<dbReference type="GO" id="GO:0098552">
    <property type="term" value="C:side of membrane"/>
    <property type="evidence" value="ECO:0007669"/>
    <property type="project" value="UniProtKB-KW"/>
</dbReference>
<dbReference type="VEuPathDB" id="TriTrypDB:Tb427_000325700"/>
<evidence type="ECO:0000256" key="10">
    <source>
        <dbReference type="SAM" id="SignalP"/>
    </source>
</evidence>
<evidence type="ECO:0000256" key="3">
    <source>
        <dbReference type="ARBA" id="ARBA00022475"/>
    </source>
</evidence>
<comment type="subcellular location">
    <subcellularLocation>
        <location evidence="2">Cell membrane</location>
        <topology evidence="2">Lipid-anchor</topology>
        <topology evidence="2">GPI-anchor</topology>
    </subcellularLocation>
</comment>
<evidence type="ECO:0000313" key="13">
    <source>
        <dbReference type="EMBL" id="AGH60915.1"/>
    </source>
</evidence>
<proteinExistence type="predicted"/>
<evidence type="ECO:0000256" key="7">
    <source>
        <dbReference type="ARBA" id="ARBA00023180"/>
    </source>
</evidence>
<keyword evidence="6" id="KW-0472">Membrane</keyword>